<dbReference type="InterPro" id="IPR041243">
    <property type="entry name" value="STI1/HOP_DP"/>
</dbReference>
<feature type="repeat" description="TPR" evidence="5">
    <location>
        <begin position="379"/>
        <end position="412"/>
    </location>
</feature>
<keyword evidence="4 5" id="KW-0802">TPR repeat</keyword>
<feature type="domain" description="STI1" evidence="8">
    <location>
        <begin position="138"/>
        <end position="177"/>
    </location>
</feature>
<dbReference type="InterPro" id="IPR013105">
    <property type="entry name" value="TPR_2"/>
</dbReference>
<dbReference type="FunCoup" id="A2ELA9">
    <property type="interactions" value="728"/>
</dbReference>
<feature type="region of interest" description="Disordered" evidence="7">
    <location>
        <begin position="200"/>
        <end position="254"/>
    </location>
</feature>
<dbReference type="SUPFAM" id="SSF48452">
    <property type="entry name" value="TPR-like"/>
    <property type="match status" value="3"/>
</dbReference>
<proteinExistence type="predicted"/>
<dbReference type="PANTHER" id="PTHR22904">
    <property type="entry name" value="TPR REPEAT CONTAINING PROTEIN"/>
    <property type="match status" value="1"/>
</dbReference>
<feature type="repeat" description="TPR" evidence="5">
    <location>
        <begin position="413"/>
        <end position="446"/>
    </location>
</feature>
<dbReference type="EMBL" id="DS113420">
    <property type="protein sequence ID" value="EAY06586.1"/>
    <property type="molecule type" value="Genomic_DNA"/>
</dbReference>
<dbReference type="VEuPathDB" id="TrichDB:TVAG_069560"/>
<reference evidence="9" key="2">
    <citation type="journal article" date="2007" name="Science">
        <title>Draft genome sequence of the sexually transmitted pathogen Trichomonas vaginalis.</title>
        <authorList>
            <person name="Carlton J.M."/>
            <person name="Hirt R.P."/>
            <person name="Silva J.C."/>
            <person name="Delcher A.L."/>
            <person name="Schatz M."/>
            <person name="Zhao Q."/>
            <person name="Wortman J.R."/>
            <person name="Bidwell S.L."/>
            <person name="Alsmark U.C.M."/>
            <person name="Besteiro S."/>
            <person name="Sicheritz-Ponten T."/>
            <person name="Noel C.J."/>
            <person name="Dacks J.B."/>
            <person name="Foster P.G."/>
            <person name="Simillion C."/>
            <person name="Van de Peer Y."/>
            <person name="Miranda-Saavedra D."/>
            <person name="Barton G.J."/>
            <person name="Westrop G.D."/>
            <person name="Mueller S."/>
            <person name="Dessi D."/>
            <person name="Fiori P.L."/>
            <person name="Ren Q."/>
            <person name="Paulsen I."/>
            <person name="Zhang H."/>
            <person name="Bastida-Corcuera F.D."/>
            <person name="Simoes-Barbosa A."/>
            <person name="Brown M.T."/>
            <person name="Hayes R.D."/>
            <person name="Mukherjee M."/>
            <person name="Okumura C.Y."/>
            <person name="Schneider R."/>
            <person name="Smith A.J."/>
            <person name="Vanacova S."/>
            <person name="Villalvazo M."/>
            <person name="Haas B.J."/>
            <person name="Pertea M."/>
            <person name="Feldblyum T.V."/>
            <person name="Utterback T.R."/>
            <person name="Shu C.L."/>
            <person name="Osoegawa K."/>
            <person name="de Jong P.J."/>
            <person name="Hrdy I."/>
            <person name="Horvathova L."/>
            <person name="Zubacova Z."/>
            <person name="Dolezal P."/>
            <person name="Malik S.B."/>
            <person name="Logsdon J.M. Jr."/>
            <person name="Henze K."/>
            <person name="Gupta A."/>
            <person name="Wang C.C."/>
            <person name="Dunne R.L."/>
            <person name="Upcroft J.A."/>
            <person name="Upcroft P."/>
            <person name="White O."/>
            <person name="Salzberg S.L."/>
            <person name="Tang P."/>
            <person name="Chiu C.-H."/>
            <person name="Lee Y.-S."/>
            <person name="Embley T.M."/>
            <person name="Coombs G.H."/>
            <person name="Mottram J.C."/>
            <person name="Tachezy J."/>
            <person name="Fraser-Liggett C.M."/>
            <person name="Johnson P.J."/>
        </authorList>
    </citation>
    <scope>NUCLEOTIDE SEQUENCE [LARGE SCALE GENOMIC DNA]</scope>
    <source>
        <strain evidence="9">G3</strain>
    </source>
</reference>
<protein>
    <submittedName>
        <fullName evidence="9">TPR Domain containing protein</fullName>
    </submittedName>
</protein>
<dbReference type="VEuPathDB" id="TrichDB:TVAGG3_0003630"/>
<dbReference type="Pfam" id="PF00515">
    <property type="entry name" value="TPR_1"/>
    <property type="match status" value="2"/>
</dbReference>
<dbReference type="SMART" id="SM00028">
    <property type="entry name" value="TPR"/>
    <property type="match status" value="9"/>
</dbReference>
<feature type="repeat" description="TPR" evidence="5">
    <location>
        <begin position="72"/>
        <end position="105"/>
    </location>
</feature>
<feature type="domain" description="STI1" evidence="8">
    <location>
        <begin position="513"/>
        <end position="552"/>
    </location>
</feature>
<dbReference type="GO" id="GO:0051879">
    <property type="term" value="F:Hsp90 protein binding"/>
    <property type="evidence" value="ECO:0000318"/>
    <property type="project" value="GO_Central"/>
</dbReference>
<dbReference type="FunFam" id="1.25.40.10:FF:000027">
    <property type="entry name" value="stress-induced-phosphoprotein 1 isoform X1"/>
    <property type="match status" value="1"/>
</dbReference>
<dbReference type="Gene3D" id="1.25.40.10">
    <property type="entry name" value="Tetratricopeptide repeat domain"/>
    <property type="match status" value="3"/>
</dbReference>
<evidence type="ECO:0000256" key="7">
    <source>
        <dbReference type="SAM" id="MobiDB-lite"/>
    </source>
</evidence>
<evidence type="ECO:0000256" key="4">
    <source>
        <dbReference type="ARBA" id="ARBA00022803"/>
    </source>
</evidence>
<dbReference type="AlphaFoldDB" id="A2ELA9"/>
<dbReference type="InterPro" id="IPR011990">
    <property type="entry name" value="TPR-like_helical_dom_sf"/>
</dbReference>
<name>A2ELA9_TRIV3</name>
<dbReference type="InParanoid" id="A2ELA9"/>
<keyword evidence="10" id="KW-1185">Reference proteome</keyword>
<feature type="compositionally biased region" description="Basic and acidic residues" evidence="7">
    <location>
        <begin position="227"/>
        <end position="242"/>
    </location>
</feature>
<dbReference type="SMR" id="A2ELA9"/>
<comment type="subcellular location">
    <subcellularLocation>
        <location evidence="1">Cytoplasm</location>
    </subcellularLocation>
</comment>
<evidence type="ECO:0000256" key="3">
    <source>
        <dbReference type="ARBA" id="ARBA00022737"/>
    </source>
</evidence>
<keyword evidence="3" id="KW-0677">Repeat</keyword>
<feature type="repeat" description="TPR" evidence="5">
    <location>
        <begin position="4"/>
        <end position="37"/>
    </location>
</feature>
<dbReference type="Pfam" id="PF13414">
    <property type="entry name" value="TPR_11"/>
    <property type="match status" value="1"/>
</dbReference>
<dbReference type="Pfam" id="PF13432">
    <property type="entry name" value="TPR_16"/>
    <property type="match status" value="1"/>
</dbReference>
<dbReference type="eggNOG" id="KOG0548">
    <property type="taxonomic scope" value="Eukaryota"/>
</dbReference>
<dbReference type="InterPro" id="IPR006636">
    <property type="entry name" value="STI1_HS-bd"/>
</dbReference>
<feature type="repeat" description="TPR" evidence="5">
    <location>
        <begin position="244"/>
        <end position="277"/>
    </location>
</feature>
<dbReference type="Proteomes" id="UP000001542">
    <property type="component" value="Unassembled WGS sequence"/>
</dbReference>
<sequence>MSTVDEIKALGNKAFAEKNYPRAIELYTDAIDMDPTNYTLYSNRSGSYCASQKYQQAAADARKVIEIKPDWPRGHTRLGAALQGLKDWAGARDAFKKALELDPGNVGAQEDLATCENMLKQEEAAGNEFLSSLSNMFRPENIESLKYNPKTAAFFSDPNFVKIMDAIKADPKSLQNYMGDQRVSVCMQVLLEPFLKQFQGNQNAGGAAPKDEDDEEEPVKPAPKPAPKAEEPKAEQEKKVNQEAEAEKDEGNKLFKEGNIEGAIEHYNKAIEIDPTNVTFYNNKATALTKLKKYQEAVDVATQGIETGRQHHADYESIAKAYTKIATAEAARNNLEAAIAALNSSLLEKKDPTVKRELTRLEQLKAKRDAAAYENPEIAEQEKEAGNKCFREGNIPQAIQHYNEAIKRAPRDARLYSNRAGAYSKLGEMPMAIKDCDKAIELDPKFVKAYTRKGYCHIQMKEYHKALDDYNEALRIDPNCAEAIGGIQSVNAAIAKNSYSAPDEEQIRHAMADPEIQRIMQDPTINNVLRQMQENPMAAQKYLGDPHIRDALMKLRAAGILH</sequence>
<accession>A2ELA9</accession>
<dbReference type="PROSITE" id="PS50293">
    <property type="entry name" value="TPR_REGION"/>
    <property type="match status" value="2"/>
</dbReference>
<gene>
    <name evidence="9" type="ORF">TVAG_069560</name>
</gene>
<keyword evidence="2" id="KW-0963">Cytoplasm</keyword>
<dbReference type="Pfam" id="PF17830">
    <property type="entry name" value="STI1-HOP_DP"/>
    <property type="match status" value="2"/>
</dbReference>
<dbReference type="Pfam" id="PF07719">
    <property type="entry name" value="TPR_2"/>
    <property type="match status" value="1"/>
</dbReference>
<evidence type="ECO:0000256" key="5">
    <source>
        <dbReference type="PROSITE-ProRule" id="PRU00339"/>
    </source>
</evidence>
<evidence type="ECO:0000313" key="9">
    <source>
        <dbReference type="EMBL" id="EAY06586.1"/>
    </source>
</evidence>
<dbReference type="FunFam" id="1.25.40.10:FF:000020">
    <property type="entry name" value="Stress-induced phosphoprotein 1"/>
    <property type="match status" value="1"/>
</dbReference>
<dbReference type="PANTHER" id="PTHR22904:SF523">
    <property type="entry name" value="STRESS-INDUCED-PHOSPHOPROTEIN 1"/>
    <property type="match status" value="1"/>
</dbReference>
<feature type="repeat" description="TPR" evidence="5">
    <location>
        <begin position="447"/>
        <end position="480"/>
    </location>
</feature>
<dbReference type="InterPro" id="IPR019734">
    <property type="entry name" value="TPR_rpt"/>
</dbReference>
<dbReference type="RefSeq" id="XP_001318809.1">
    <property type="nucleotide sequence ID" value="XM_001318774.1"/>
</dbReference>
<dbReference type="PROSITE" id="PS50005">
    <property type="entry name" value="TPR"/>
    <property type="match status" value="6"/>
</dbReference>
<evidence type="ECO:0000259" key="8">
    <source>
        <dbReference type="SMART" id="SM00727"/>
    </source>
</evidence>
<dbReference type="STRING" id="5722.A2ELA9"/>
<evidence type="ECO:0000256" key="1">
    <source>
        <dbReference type="ARBA" id="ARBA00004496"/>
    </source>
</evidence>
<dbReference type="FunFam" id="1.10.260.100:FF:000002">
    <property type="entry name" value="Stress-induced-phosphoprotein 1 (Hsp70/Hsp90-organizing)"/>
    <property type="match status" value="1"/>
</dbReference>
<dbReference type="KEGG" id="tva:4764464"/>
<dbReference type="SMART" id="SM00727">
    <property type="entry name" value="STI1"/>
    <property type="match status" value="2"/>
</dbReference>
<dbReference type="Gene3D" id="1.10.260.100">
    <property type="match status" value="2"/>
</dbReference>
<evidence type="ECO:0000313" key="10">
    <source>
        <dbReference type="Proteomes" id="UP000001542"/>
    </source>
</evidence>
<feature type="coiled-coil region" evidence="6">
    <location>
        <begin position="318"/>
        <end position="345"/>
    </location>
</feature>
<organism evidence="9 10">
    <name type="scientific">Trichomonas vaginalis (strain ATCC PRA-98 / G3)</name>
    <dbReference type="NCBI Taxonomy" id="412133"/>
    <lineage>
        <taxon>Eukaryota</taxon>
        <taxon>Metamonada</taxon>
        <taxon>Parabasalia</taxon>
        <taxon>Trichomonadida</taxon>
        <taxon>Trichomonadidae</taxon>
        <taxon>Trichomonas</taxon>
    </lineage>
</organism>
<dbReference type="GO" id="GO:0005737">
    <property type="term" value="C:cytoplasm"/>
    <property type="evidence" value="ECO:0007669"/>
    <property type="project" value="UniProtKB-SubCell"/>
</dbReference>
<evidence type="ECO:0000256" key="6">
    <source>
        <dbReference type="SAM" id="Coils"/>
    </source>
</evidence>
<dbReference type="OrthoDB" id="2423701at2759"/>
<dbReference type="OMA" id="LCEYKLG"/>
<evidence type="ECO:0000256" key="2">
    <source>
        <dbReference type="ARBA" id="ARBA00022490"/>
    </source>
</evidence>
<reference evidence="9" key="1">
    <citation type="submission" date="2006-10" db="EMBL/GenBank/DDBJ databases">
        <authorList>
            <person name="Amadeo P."/>
            <person name="Zhao Q."/>
            <person name="Wortman J."/>
            <person name="Fraser-Liggett C."/>
            <person name="Carlton J."/>
        </authorList>
    </citation>
    <scope>NUCLEOTIDE SEQUENCE</scope>
    <source>
        <strain evidence="9">G3</strain>
    </source>
</reference>
<keyword evidence="6" id="KW-0175">Coiled coil</keyword>